<feature type="compositionally biased region" description="Basic and acidic residues" evidence="1">
    <location>
        <begin position="378"/>
        <end position="392"/>
    </location>
</feature>
<feature type="domain" description="G-patch" evidence="2">
    <location>
        <begin position="26"/>
        <end position="72"/>
    </location>
</feature>
<feature type="region of interest" description="Disordered" evidence="1">
    <location>
        <begin position="153"/>
        <end position="172"/>
    </location>
</feature>
<proteinExistence type="predicted"/>
<dbReference type="Proteomes" id="UP001154078">
    <property type="component" value="Chromosome 10"/>
</dbReference>
<feature type="compositionally biased region" description="Basic residues" evidence="1">
    <location>
        <begin position="483"/>
        <end position="492"/>
    </location>
</feature>
<dbReference type="InterPro" id="IPR000467">
    <property type="entry name" value="G_patch_dom"/>
</dbReference>
<feature type="region of interest" description="Disordered" evidence="1">
    <location>
        <begin position="97"/>
        <end position="120"/>
    </location>
</feature>
<protein>
    <recommendedName>
        <fullName evidence="2">G-patch domain-containing protein</fullName>
    </recommendedName>
</protein>
<feature type="region of interest" description="Disordered" evidence="1">
    <location>
        <begin position="334"/>
        <end position="450"/>
    </location>
</feature>
<feature type="compositionally biased region" description="Acidic residues" evidence="1">
    <location>
        <begin position="334"/>
        <end position="345"/>
    </location>
</feature>
<evidence type="ECO:0000313" key="3">
    <source>
        <dbReference type="EMBL" id="CAH0548766.1"/>
    </source>
</evidence>
<dbReference type="EMBL" id="OV121141">
    <property type="protein sequence ID" value="CAH0548766.1"/>
    <property type="molecule type" value="Genomic_DNA"/>
</dbReference>
<gene>
    <name evidence="3" type="ORF">MELIAE_LOCUS2169</name>
</gene>
<organism evidence="3 4">
    <name type="scientific">Brassicogethes aeneus</name>
    <name type="common">Rape pollen beetle</name>
    <name type="synonym">Meligethes aeneus</name>
    <dbReference type="NCBI Taxonomy" id="1431903"/>
    <lineage>
        <taxon>Eukaryota</taxon>
        <taxon>Metazoa</taxon>
        <taxon>Ecdysozoa</taxon>
        <taxon>Arthropoda</taxon>
        <taxon>Hexapoda</taxon>
        <taxon>Insecta</taxon>
        <taxon>Pterygota</taxon>
        <taxon>Neoptera</taxon>
        <taxon>Endopterygota</taxon>
        <taxon>Coleoptera</taxon>
        <taxon>Polyphaga</taxon>
        <taxon>Cucujiformia</taxon>
        <taxon>Nitidulidae</taxon>
        <taxon>Meligethinae</taxon>
        <taxon>Brassicogethes</taxon>
    </lineage>
</organism>
<sequence>MAMLAERKRKQKWSLNPRGKDWVEDPNKFGQKMLEKMGWSSGKGLGAKENGITEHIKVSYKNDSKGMGYKECNDQWTEHETNFSALLESLSGQDADISKVEKPVETSLEKKSQSSKARVHYHKFTRGKDLSRYSEKDLANIFGKRTLKEKKIKKTEEPVEENNTSKIEENSSFHFNRGSMADYFKKKMPNFGKTNQLVVGNNGVLKYDKNEEEEDCKPSFGFGFNTNEDNNTTQEKEEESTKSKKKMTFVSYVKSTEEEEEEPSTKKRKFNNTEESTPKKKLKVEREDTPKEKKKKNKKSLQIEENLGLANPAFDPLYNNIKIEKHSLEIIEESQEEVNETQVEEPSEKPKKKKKKSQNNNEEFEAVPEEKKKKKKNKSLEGTEETTKKSKEEIEEEAPQKPKKKKLKSKNEESCFENTAFNENNEDSVQIEENPYEVKPKKNKKKRKIEETGFDNPNLALEDSVVIEETEQIEENPYEVKIKKKKDKKNKGKKVEENGVDNPNFSVQASEESPEISKENENPYEVKVGKKKKGKIKEAKIEEIKENMPVCDLILNVVVTPIIKKEESKPKYERSGTVKRRKSVRFSDVNEERIIPNKEELQMMEERNELFDINTRVISNGLKENGGNEDSFDMSSIDRLSFYEQPKKKKKGLQNEAFNEDYSIEENISEMAKTMDNFQAEIDNSINEEKLKTIELEDIMVGDVNGDNTGKHEKTAEGTKLKFYRASFGKSISYFNNQIGPKKSYKHLIKGDITVAFKNSNLHTIEGYATRRIEN</sequence>
<feature type="region of interest" description="Disordered" evidence="1">
    <location>
        <begin position="1"/>
        <end position="26"/>
    </location>
</feature>
<dbReference type="GO" id="GO:0010521">
    <property type="term" value="F:telomerase inhibitor activity"/>
    <property type="evidence" value="ECO:0007669"/>
    <property type="project" value="TreeGrafter"/>
</dbReference>
<feature type="compositionally biased region" description="Basic and acidic residues" evidence="1">
    <location>
        <begin position="97"/>
        <end position="112"/>
    </location>
</feature>
<keyword evidence="4" id="KW-1185">Reference proteome</keyword>
<dbReference type="PROSITE" id="PS50174">
    <property type="entry name" value="G_PATCH"/>
    <property type="match status" value="1"/>
</dbReference>
<feature type="compositionally biased region" description="Polar residues" evidence="1">
    <location>
        <begin position="501"/>
        <end position="511"/>
    </location>
</feature>
<evidence type="ECO:0000313" key="4">
    <source>
        <dbReference type="Proteomes" id="UP001154078"/>
    </source>
</evidence>
<dbReference type="GO" id="GO:0005730">
    <property type="term" value="C:nucleolus"/>
    <property type="evidence" value="ECO:0007669"/>
    <property type="project" value="TreeGrafter"/>
</dbReference>
<feature type="region of interest" description="Disordered" evidence="1">
    <location>
        <begin position="210"/>
        <end position="318"/>
    </location>
</feature>
<dbReference type="InterPro" id="IPR050656">
    <property type="entry name" value="PINX1"/>
</dbReference>
<dbReference type="Pfam" id="PF01585">
    <property type="entry name" value="G-patch"/>
    <property type="match status" value="1"/>
</dbReference>
<dbReference type="GO" id="GO:0003676">
    <property type="term" value="F:nucleic acid binding"/>
    <property type="evidence" value="ECO:0007669"/>
    <property type="project" value="InterPro"/>
</dbReference>
<feature type="region of interest" description="Disordered" evidence="1">
    <location>
        <begin position="483"/>
        <end position="524"/>
    </location>
</feature>
<reference evidence="3" key="1">
    <citation type="submission" date="2021-12" db="EMBL/GenBank/DDBJ databases">
        <authorList>
            <person name="King R."/>
        </authorList>
    </citation>
    <scope>NUCLEOTIDE SEQUENCE</scope>
</reference>
<dbReference type="SMART" id="SM00443">
    <property type="entry name" value="G_patch"/>
    <property type="match status" value="1"/>
</dbReference>
<name>A0A9P0FDL8_BRAAE</name>
<evidence type="ECO:0000256" key="1">
    <source>
        <dbReference type="SAM" id="MobiDB-lite"/>
    </source>
</evidence>
<dbReference type="PANTHER" id="PTHR23149">
    <property type="entry name" value="G PATCH DOMAIN CONTAINING PROTEIN"/>
    <property type="match status" value="1"/>
</dbReference>
<dbReference type="AlphaFoldDB" id="A0A9P0FDL8"/>
<evidence type="ECO:0000259" key="2">
    <source>
        <dbReference type="PROSITE" id="PS50174"/>
    </source>
</evidence>
<dbReference type="PANTHER" id="PTHR23149:SF27">
    <property type="entry name" value="PIN2_TERF1-INTERACTING TELOMERASE INHIBITOR 1"/>
    <property type="match status" value="1"/>
</dbReference>
<accession>A0A9P0FDL8</accession>
<dbReference type="OrthoDB" id="29523at2759"/>